<accession>Q1PLC6</accession>
<organism evidence="1">
    <name type="scientific">uncultured Prochlorococcus marinus clone ASNC1092</name>
    <dbReference type="NCBI Taxonomy" id="379363"/>
    <lineage>
        <taxon>Bacteria</taxon>
        <taxon>Bacillati</taxon>
        <taxon>Cyanobacteriota</taxon>
        <taxon>Cyanophyceae</taxon>
        <taxon>Synechococcales</taxon>
        <taxon>Prochlorococcaceae</taxon>
        <taxon>Prochlorococcus</taxon>
    </lineage>
</organism>
<evidence type="ECO:0000313" key="1">
    <source>
        <dbReference type="EMBL" id="ABE10764.1"/>
    </source>
</evidence>
<sequence>MRRSNTRFTFFFSLYFLIMTSKTITQDLNPVESRRDIFCRLANSRVEKVAYALDILSKLSSRKSDYTEEDIKNIKKFLQSELDKTLAAFTPANETAKKTFVLKA</sequence>
<name>Q1PLC6_PROMR</name>
<dbReference type="AlphaFoldDB" id="Q1PLC6"/>
<protein>
    <submittedName>
        <fullName evidence="1">Uncharacterized protein</fullName>
    </submittedName>
</protein>
<proteinExistence type="predicted"/>
<reference evidence="1" key="1">
    <citation type="journal article" date="2006" name="Science">
        <title>Genomic islands and the ecology and evolution of Prochlorococcus.</title>
        <authorList>
            <person name="Coleman M.L."/>
            <person name="Sullivan M.B."/>
            <person name="Martiny A.C."/>
            <person name="Steglich C."/>
            <person name="Barry K."/>
            <person name="Delong E.F."/>
            <person name="Chisholm S.W."/>
        </authorList>
    </citation>
    <scope>NUCLEOTIDE SEQUENCE</scope>
</reference>
<reference evidence="1" key="2">
    <citation type="submission" date="2006-04" db="EMBL/GenBank/DDBJ databases">
        <title>Sequencing of the draft fosmids and assembly of Prochlorococcus marinus environmental genome fragment.</title>
        <authorList>
            <consortium name="US DOE Joint Genome Institute (JGI)"/>
            <person name="Copeland A."/>
            <person name="Lucas S."/>
            <person name="Lapidus A."/>
            <person name="Barry K."/>
            <person name="Detter J.C."/>
            <person name="Glavina T."/>
            <person name="Hammon N."/>
            <person name="Israni S."/>
            <person name="Richardson P."/>
        </authorList>
    </citation>
    <scope>NUCLEOTIDE SEQUENCE</scope>
</reference>
<dbReference type="EMBL" id="DQ366711">
    <property type="protein sequence ID" value="ABE10764.1"/>
    <property type="molecule type" value="Genomic_DNA"/>
</dbReference>
<gene>
    <name evidence="1" type="ORF">ASNC1092_0033</name>
</gene>